<dbReference type="Pfam" id="PF00174">
    <property type="entry name" value="Oxidored_molyb"/>
    <property type="match status" value="1"/>
</dbReference>
<dbReference type="GO" id="GO:0008482">
    <property type="term" value="F:sulfite oxidase activity"/>
    <property type="evidence" value="ECO:0007669"/>
    <property type="project" value="TreeGrafter"/>
</dbReference>
<dbReference type="RefSeq" id="WP_196835695.1">
    <property type="nucleotide sequence ID" value="NZ_JADOTZ010000001.1"/>
</dbReference>
<evidence type="ECO:0000313" key="4">
    <source>
        <dbReference type="EMBL" id="MBG6084375.1"/>
    </source>
</evidence>
<proteinExistence type="predicted"/>
<evidence type="ECO:0000313" key="5">
    <source>
        <dbReference type="Proteomes" id="UP000625033"/>
    </source>
</evidence>
<gene>
    <name evidence="4" type="ORF">IW252_001142</name>
</gene>
<dbReference type="PANTHER" id="PTHR19372">
    <property type="entry name" value="SULFITE REDUCTASE"/>
    <property type="match status" value="1"/>
</dbReference>
<dbReference type="InterPro" id="IPR008335">
    <property type="entry name" value="Mopterin_OxRdtase_euk"/>
</dbReference>
<dbReference type="Gene3D" id="3.90.420.10">
    <property type="entry name" value="Oxidoreductase, molybdopterin-binding domain"/>
    <property type="match status" value="1"/>
</dbReference>
<dbReference type="SUPFAM" id="SSF81296">
    <property type="entry name" value="E set domains"/>
    <property type="match status" value="1"/>
</dbReference>
<dbReference type="Gene3D" id="2.60.40.650">
    <property type="match status" value="1"/>
</dbReference>
<evidence type="ECO:0000256" key="1">
    <source>
        <dbReference type="SAM" id="MobiDB-lite"/>
    </source>
</evidence>
<reference evidence="4" key="1">
    <citation type="submission" date="2020-11" db="EMBL/GenBank/DDBJ databases">
        <title>Sequencing the genomes of 1000 actinobacteria strains.</title>
        <authorList>
            <person name="Klenk H.-P."/>
        </authorList>
    </citation>
    <scope>NUCLEOTIDE SEQUENCE</scope>
    <source>
        <strain evidence="4">DSM 26152</strain>
    </source>
</reference>
<accession>A0A931DCR2</accession>
<dbReference type="GO" id="GO:0043546">
    <property type="term" value="F:molybdopterin cofactor binding"/>
    <property type="evidence" value="ECO:0007669"/>
    <property type="project" value="TreeGrafter"/>
</dbReference>
<protein>
    <submittedName>
        <fullName evidence="4">DMSO/TMAO reductase YedYZ molybdopterin-dependent catalytic subunit</fullName>
    </submittedName>
</protein>
<feature type="region of interest" description="Disordered" evidence="1">
    <location>
        <begin position="496"/>
        <end position="515"/>
    </location>
</feature>
<feature type="transmembrane region" description="Helical" evidence="2">
    <location>
        <begin position="69"/>
        <end position="89"/>
    </location>
</feature>
<organism evidence="4 5">
    <name type="scientific">Zhihengliuella flava</name>
    <dbReference type="NCBI Taxonomy" id="1285193"/>
    <lineage>
        <taxon>Bacteria</taxon>
        <taxon>Bacillati</taxon>
        <taxon>Actinomycetota</taxon>
        <taxon>Actinomycetes</taxon>
        <taxon>Micrococcales</taxon>
        <taxon>Micrococcaceae</taxon>
        <taxon>Zhihengliuella</taxon>
    </lineage>
</organism>
<dbReference type="PRINTS" id="PR00407">
    <property type="entry name" value="EUMOPTERIN"/>
</dbReference>
<name>A0A931DCR2_9MICC</name>
<dbReference type="InterPro" id="IPR000572">
    <property type="entry name" value="OxRdtase_Mopterin-bd_dom"/>
</dbReference>
<keyword evidence="2" id="KW-0812">Transmembrane</keyword>
<dbReference type="PANTHER" id="PTHR19372:SF7">
    <property type="entry name" value="SULFITE OXIDASE, MITOCHONDRIAL"/>
    <property type="match status" value="1"/>
</dbReference>
<feature type="domain" description="Oxidoreductase molybdopterin-binding" evidence="3">
    <location>
        <begin position="250"/>
        <end position="399"/>
    </location>
</feature>
<feature type="transmembrane region" description="Helical" evidence="2">
    <location>
        <begin position="175"/>
        <end position="193"/>
    </location>
</feature>
<dbReference type="InterPro" id="IPR014756">
    <property type="entry name" value="Ig_E-set"/>
</dbReference>
<keyword evidence="2" id="KW-1133">Transmembrane helix</keyword>
<keyword evidence="5" id="KW-1185">Reference proteome</keyword>
<dbReference type="InterPro" id="IPR036374">
    <property type="entry name" value="OxRdtase_Mopterin-bd_sf"/>
</dbReference>
<dbReference type="EMBL" id="JADOTZ010000001">
    <property type="protein sequence ID" value="MBG6084375.1"/>
    <property type="molecule type" value="Genomic_DNA"/>
</dbReference>
<dbReference type="GO" id="GO:0020037">
    <property type="term" value="F:heme binding"/>
    <property type="evidence" value="ECO:0007669"/>
    <property type="project" value="TreeGrafter"/>
</dbReference>
<keyword evidence="2" id="KW-0472">Membrane</keyword>
<dbReference type="Proteomes" id="UP000625033">
    <property type="component" value="Unassembled WGS sequence"/>
</dbReference>
<feature type="transmembrane region" description="Helical" evidence="2">
    <location>
        <begin position="123"/>
        <end position="140"/>
    </location>
</feature>
<dbReference type="AlphaFoldDB" id="A0A931DCR2"/>
<comment type="caution">
    <text evidence="4">The sequence shown here is derived from an EMBL/GenBank/DDBJ whole genome shotgun (WGS) entry which is preliminary data.</text>
</comment>
<evidence type="ECO:0000256" key="2">
    <source>
        <dbReference type="SAM" id="Phobius"/>
    </source>
</evidence>
<sequence length="527" mass="55387">MAQFFRSGWRFMLAGIAAALILLGLAQALSNFFAAPSAPLVSIGGAFIDIIPPWVKDAAIALFGVYDKIALFATMFLVVLLLAAGLGLLAKKHRTAAQLAVAVLGLGASAVVISRAATTLFDAVPTLAGTLAGVLVLGWLTTWARAAADAPAEARATDGNDDAGAPAASTDRRRFMLGAAGSAVLGAALLIGGRAASGIRGGVDTIRKAIRLPAPATPAPALPDGVSSPVPGMPKFVTDNANFYRIDTALSVPRVDPSTWRLRVYGLVDQELDLSFDDLLAEDLVEADVTLTCVSNPVGGDLAGNARWLGLPVRRLLERAGVDPSADMVLSRSVDGFTAGTPIEALTDDRNSLIAVGMNGEPLPAEHGFPVRMVVPGLYGYVSATKWLSELKVTRYADDRAYWTDRGWSEKGPIKLASRVDVPRSFASVPAGEVMIGGTAWAQQRGISAVEVKLDDGPWQQADLAADGGIDLWRQWSFTWSDATPGRHAVTVRATDGDGNVQTSDRADPVPNGASGWHRIDFTVTED</sequence>
<dbReference type="GO" id="GO:0006790">
    <property type="term" value="P:sulfur compound metabolic process"/>
    <property type="evidence" value="ECO:0007669"/>
    <property type="project" value="TreeGrafter"/>
</dbReference>
<dbReference type="SUPFAM" id="SSF56524">
    <property type="entry name" value="Oxidoreductase molybdopterin-binding domain"/>
    <property type="match status" value="1"/>
</dbReference>
<evidence type="ECO:0000259" key="3">
    <source>
        <dbReference type="Pfam" id="PF00174"/>
    </source>
</evidence>
<feature type="transmembrane region" description="Helical" evidence="2">
    <location>
        <begin position="96"/>
        <end position="117"/>
    </location>
</feature>